<dbReference type="Proteomes" id="UP000325003">
    <property type="component" value="Unassembled WGS sequence"/>
</dbReference>
<dbReference type="PANTHER" id="PTHR43798:SF33">
    <property type="entry name" value="HYDROLASE, PUTATIVE (AFU_ORTHOLOGUE AFUA_2G14860)-RELATED"/>
    <property type="match status" value="1"/>
</dbReference>
<name>A0A5B1LHT5_9ACTN</name>
<dbReference type="InterPro" id="IPR000073">
    <property type="entry name" value="AB_hydrolase_1"/>
</dbReference>
<keyword evidence="3" id="KW-0378">Hydrolase</keyword>
<accession>A0A5B1LHT5</accession>
<dbReference type="AlphaFoldDB" id="A0A5B1LHT5"/>
<evidence type="ECO:0000313" key="3">
    <source>
        <dbReference type="EMBL" id="KAA1420291.1"/>
    </source>
</evidence>
<dbReference type="InterPro" id="IPR029058">
    <property type="entry name" value="AB_hydrolase_fold"/>
</dbReference>
<dbReference type="Gene3D" id="3.40.50.1820">
    <property type="entry name" value="alpha/beta hydrolase"/>
    <property type="match status" value="1"/>
</dbReference>
<evidence type="ECO:0000259" key="2">
    <source>
        <dbReference type="Pfam" id="PF12697"/>
    </source>
</evidence>
<dbReference type="SUPFAM" id="SSF53474">
    <property type="entry name" value="alpha/beta-Hydrolases"/>
    <property type="match status" value="1"/>
</dbReference>
<dbReference type="Pfam" id="PF12697">
    <property type="entry name" value="Abhydrolase_6"/>
    <property type="match status" value="1"/>
</dbReference>
<proteinExistence type="predicted"/>
<protein>
    <submittedName>
        <fullName evidence="3">Alpha/beta hydrolase</fullName>
    </submittedName>
</protein>
<evidence type="ECO:0000256" key="1">
    <source>
        <dbReference type="SAM" id="MobiDB-lite"/>
    </source>
</evidence>
<evidence type="ECO:0000313" key="4">
    <source>
        <dbReference type="Proteomes" id="UP000325003"/>
    </source>
</evidence>
<dbReference type="EMBL" id="VUJV01000002">
    <property type="protein sequence ID" value="KAA1420291.1"/>
    <property type="molecule type" value="Genomic_DNA"/>
</dbReference>
<feature type="domain" description="AB hydrolase-1" evidence="2">
    <location>
        <begin position="50"/>
        <end position="275"/>
    </location>
</feature>
<dbReference type="GO" id="GO:0016787">
    <property type="term" value="F:hydrolase activity"/>
    <property type="evidence" value="ECO:0007669"/>
    <property type="project" value="UniProtKB-KW"/>
</dbReference>
<feature type="compositionally biased region" description="Low complexity" evidence="1">
    <location>
        <begin position="7"/>
        <end position="24"/>
    </location>
</feature>
<gene>
    <name evidence="3" type="ORF">F0U44_07710</name>
</gene>
<dbReference type="GO" id="GO:0016020">
    <property type="term" value="C:membrane"/>
    <property type="evidence" value="ECO:0007669"/>
    <property type="project" value="TreeGrafter"/>
</dbReference>
<reference evidence="3 4" key="1">
    <citation type="submission" date="2019-09" db="EMBL/GenBank/DDBJ databases">
        <title>Nocardioides panacisoli sp. nov., isolated from the soil of a ginseng field.</title>
        <authorList>
            <person name="Cho C."/>
        </authorList>
    </citation>
    <scope>NUCLEOTIDE SEQUENCE [LARGE SCALE GENOMIC DNA]</scope>
    <source>
        <strain evidence="3 4">BN130099</strain>
    </source>
</reference>
<reference evidence="3 4" key="2">
    <citation type="submission" date="2019-09" db="EMBL/GenBank/DDBJ databases">
        <authorList>
            <person name="Jin C."/>
        </authorList>
    </citation>
    <scope>NUCLEOTIDE SEQUENCE [LARGE SCALE GENOMIC DNA]</scope>
    <source>
        <strain evidence="3 4">BN130099</strain>
    </source>
</reference>
<dbReference type="InterPro" id="IPR050266">
    <property type="entry name" value="AB_hydrolase_sf"/>
</dbReference>
<keyword evidence="4" id="KW-1185">Reference proteome</keyword>
<comment type="caution">
    <text evidence="3">The sequence shown here is derived from an EMBL/GenBank/DDBJ whole genome shotgun (WGS) entry which is preliminary data.</text>
</comment>
<sequence>MARGEDPFVNFPSRPNRPNSRTPVARATRVANLTPVIWHRYGGSDDGPLLVLLHGLGGTAELWRGVEELLPASWAGGWVAVDLPGHGRSAAAASYSFPAQADLVAEALPAGRELVLLGHSMGGMVALALAGTHPEVSRVIGFSIKTWWPMDQVEGMRGQSLKPARIFATRDEAVERYLLASGLRGLTDPADPAHEAGVRQVEDGWRIAQDMGTFDFGVPDMPALLAASSCPVTLGRGSEDLMVRAENYEGLGVEVVTWEGLGHNPHIEDPAALVALL</sequence>
<organism evidence="3 4">
    <name type="scientific">Nocardioides humilatus</name>
    <dbReference type="NCBI Taxonomy" id="2607660"/>
    <lineage>
        <taxon>Bacteria</taxon>
        <taxon>Bacillati</taxon>
        <taxon>Actinomycetota</taxon>
        <taxon>Actinomycetes</taxon>
        <taxon>Propionibacteriales</taxon>
        <taxon>Nocardioidaceae</taxon>
        <taxon>Nocardioides</taxon>
    </lineage>
</organism>
<feature type="region of interest" description="Disordered" evidence="1">
    <location>
        <begin position="1"/>
        <end position="24"/>
    </location>
</feature>
<dbReference type="PANTHER" id="PTHR43798">
    <property type="entry name" value="MONOACYLGLYCEROL LIPASE"/>
    <property type="match status" value="1"/>
</dbReference>